<evidence type="ECO:0000313" key="3">
    <source>
        <dbReference type="Proteomes" id="UP001596170"/>
    </source>
</evidence>
<keyword evidence="1" id="KW-0472">Membrane</keyword>
<proteinExistence type="predicted"/>
<feature type="transmembrane region" description="Helical" evidence="1">
    <location>
        <begin position="151"/>
        <end position="171"/>
    </location>
</feature>
<comment type="caution">
    <text evidence="2">The sequence shown here is derived from an EMBL/GenBank/DDBJ whole genome shotgun (WGS) entry which is preliminary data.</text>
</comment>
<accession>A0ABW1L4W4</accession>
<feature type="transmembrane region" description="Helical" evidence="1">
    <location>
        <begin position="218"/>
        <end position="239"/>
    </location>
</feature>
<reference evidence="3" key="1">
    <citation type="journal article" date="2019" name="Int. J. Syst. Evol. Microbiol.">
        <title>The Global Catalogue of Microorganisms (GCM) 10K type strain sequencing project: providing services to taxonomists for standard genome sequencing and annotation.</title>
        <authorList>
            <consortium name="The Broad Institute Genomics Platform"/>
            <consortium name="The Broad Institute Genome Sequencing Center for Infectious Disease"/>
            <person name="Wu L."/>
            <person name="Ma J."/>
        </authorList>
    </citation>
    <scope>NUCLEOTIDE SEQUENCE [LARGE SCALE GENOMIC DNA]</scope>
    <source>
        <strain evidence="3">CCUG 54527</strain>
    </source>
</reference>
<gene>
    <name evidence="2" type="ORF">ACFPYN_05960</name>
</gene>
<evidence type="ECO:0000256" key="1">
    <source>
        <dbReference type="SAM" id="Phobius"/>
    </source>
</evidence>
<keyword evidence="1" id="KW-0812">Transmembrane</keyword>
<keyword evidence="1" id="KW-1133">Transmembrane helix</keyword>
<evidence type="ECO:0008006" key="4">
    <source>
        <dbReference type="Google" id="ProtNLM"/>
    </source>
</evidence>
<dbReference type="RefSeq" id="WP_377733098.1">
    <property type="nucleotide sequence ID" value="NZ_JBHSRI010000006.1"/>
</dbReference>
<name>A0ABW1L4W4_9BACL</name>
<sequence>MSLQEVRLYEVVKKQVIYKVKSYTGILQTLMVLQLIGLFIAASGSSGMVGGSSMSLNYSFTFFSGTALAVMTILWIITNSVLISTTAYKNDDFTFVSTRWSRHLANGVYIGFLAILGTLTSYMGINVLKIVYQILQVEAIYDVNLSYMDQFASIINIFGYVLLSGILAYFIGSVLQFNKLFTVFGIIAIVAFIAVFNSFSQVNLYYSIGKFIFAEESISIFIIKIISICLLAFSASWFFNKNQEVHS</sequence>
<feature type="transmembrane region" description="Helical" evidence="1">
    <location>
        <begin position="23"/>
        <end position="42"/>
    </location>
</feature>
<dbReference type="Proteomes" id="UP001596170">
    <property type="component" value="Unassembled WGS sequence"/>
</dbReference>
<feature type="transmembrane region" description="Helical" evidence="1">
    <location>
        <begin position="62"/>
        <end position="83"/>
    </location>
</feature>
<feature type="transmembrane region" description="Helical" evidence="1">
    <location>
        <begin position="183"/>
        <end position="206"/>
    </location>
</feature>
<keyword evidence="3" id="KW-1185">Reference proteome</keyword>
<protein>
    <recommendedName>
        <fullName evidence="4">ABC transporter permease</fullName>
    </recommendedName>
</protein>
<dbReference type="EMBL" id="JBHSRI010000006">
    <property type="protein sequence ID" value="MFC6038998.1"/>
    <property type="molecule type" value="Genomic_DNA"/>
</dbReference>
<evidence type="ECO:0000313" key="2">
    <source>
        <dbReference type="EMBL" id="MFC6038998.1"/>
    </source>
</evidence>
<organism evidence="2 3">
    <name type="scientific">Paenisporosarcina macmurdoensis</name>
    <dbReference type="NCBI Taxonomy" id="212659"/>
    <lineage>
        <taxon>Bacteria</taxon>
        <taxon>Bacillati</taxon>
        <taxon>Bacillota</taxon>
        <taxon>Bacilli</taxon>
        <taxon>Bacillales</taxon>
        <taxon>Caryophanaceae</taxon>
        <taxon>Paenisporosarcina</taxon>
    </lineage>
</organism>
<feature type="transmembrane region" description="Helical" evidence="1">
    <location>
        <begin position="104"/>
        <end position="125"/>
    </location>
</feature>